<accession>A0A7W6NQD5</accession>
<feature type="transmembrane region" description="Helical" evidence="13">
    <location>
        <begin position="6"/>
        <end position="26"/>
    </location>
</feature>
<keyword evidence="6" id="KW-0813">Transport</keyword>
<dbReference type="Pfam" id="PF02699">
    <property type="entry name" value="YajC"/>
    <property type="match status" value="1"/>
</dbReference>
<evidence type="ECO:0000313" key="14">
    <source>
        <dbReference type="EMBL" id="MBB4083075.1"/>
    </source>
</evidence>
<comment type="function">
    <text evidence="1">The SecYEG-SecDF-YajC-YidC holo-translocon (HTL) protein secretase/insertase is a supercomplex required for protein secretion, insertion of proteins into membranes, and assembly of membrane protein complexes. While the SecYEG complex is essential for assembly of a number of proteins and complexes, the SecDF-YajC-YidC subcomplex facilitates these functions.</text>
</comment>
<keyword evidence="12 13" id="KW-0472">Membrane</keyword>
<proteinExistence type="inferred from homology"/>
<dbReference type="GO" id="GO:0005886">
    <property type="term" value="C:plasma membrane"/>
    <property type="evidence" value="ECO:0007669"/>
    <property type="project" value="UniProtKB-SubCell"/>
</dbReference>
<keyword evidence="11" id="KW-0811">Translocation</keyword>
<keyword evidence="9" id="KW-0653">Protein transport</keyword>
<dbReference type="PANTHER" id="PTHR33909:SF1">
    <property type="entry name" value="SEC TRANSLOCON ACCESSORY COMPLEX SUBUNIT YAJC"/>
    <property type="match status" value="1"/>
</dbReference>
<dbReference type="InterPro" id="IPR003849">
    <property type="entry name" value="Preprotein_translocase_YajC"/>
</dbReference>
<comment type="subunit">
    <text evidence="4">Part of the SecDF-YidC-YajC translocase complex. The SecDF-YidC-YajC translocase forms a supercomplex with SecYEG, called the holo-translocon (HTL).</text>
</comment>
<keyword evidence="10 13" id="KW-1133">Transmembrane helix</keyword>
<dbReference type="PANTHER" id="PTHR33909">
    <property type="entry name" value="SEC TRANSLOCON ACCESSORY COMPLEX SUBUNIT YAJC"/>
    <property type="match status" value="1"/>
</dbReference>
<keyword evidence="15" id="KW-1185">Reference proteome</keyword>
<keyword evidence="8 13" id="KW-0812">Transmembrane</keyword>
<gene>
    <name evidence="14" type="ORF">GGR12_001941</name>
</gene>
<name>A0A7W6NQD5_9CAUL</name>
<dbReference type="AlphaFoldDB" id="A0A7W6NQD5"/>
<evidence type="ECO:0000256" key="4">
    <source>
        <dbReference type="ARBA" id="ARBA00011718"/>
    </source>
</evidence>
<reference evidence="14 15" key="1">
    <citation type="submission" date="2020-08" db="EMBL/GenBank/DDBJ databases">
        <title>Genomic Encyclopedia of Type Strains, Phase IV (KMG-IV): sequencing the most valuable type-strain genomes for metagenomic binning, comparative biology and taxonomic classification.</title>
        <authorList>
            <person name="Goeker M."/>
        </authorList>
    </citation>
    <scope>NUCLEOTIDE SEQUENCE [LARGE SCALE GENOMIC DNA]</scope>
    <source>
        <strain evidence="14 15">DSM 23960</strain>
    </source>
</reference>
<evidence type="ECO:0000313" key="15">
    <source>
        <dbReference type="Proteomes" id="UP000529946"/>
    </source>
</evidence>
<comment type="caution">
    <text evidence="14">The sequence shown here is derived from an EMBL/GenBank/DDBJ whole genome shotgun (WGS) entry which is preliminary data.</text>
</comment>
<keyword evidence="7" id="KW-1003">Cell membrane</keyword>
<dbReference type="Proteomes" id="UP000529946">
    <property type="component" value="Unassembled WGS sequence"/>
</dbReference>
<evidence type="ECO:0000256" key="12">
    <source>
        <dbReference type="ARBA" id="ARBA00023136"/>
    </source>
</evidence>
<dbReference type="NCBIfam" id="TIGR00739">
    <property type="entry name" value="yajC"/>
    <property type="match status" value="1"/>
</dbReference>
<comment type="subcellular location">
    <subcellularLocation>
        <location evidence="2">Cell membrane</location>
        <topology evidence="2">Single-pass membrane protein</topology>
    </subcellularLocation>
</comment>
<evidence type="ECO:0000256" key="11">
    <source>
        <dbReference type="ARBA" id="ARBA00023010"/>
    </source>
</evidence>
<dbReference type="EMBL" id="JACIDM010000002">
    <property type="protein sequence ID" value="MBB4083075.1"/>
    <property type="molecule type" value="Genomic_DNA"/>
</dbReference>
<evidence type="ECO:0000256" key="2">
    <source>
        <dbReference type="ARBA" id="ARBA00004162"/>
    </source>
</evidence>
<dbReference type="RefSeq" id="WP_343053196.1">
    <property type="nucleotide sequence ID" value="NZ_BAAAER010000001.1"/>
</dbReference>
<evidence type="ECO:0000256" key="8">
    <source>
        <dbReference type="ARBA" id="ARBA00022692"/>
    </source>
</evidence>
<evidence type="ECO:0000256" key="13">
    <source>
        <dbReference type="SAM" id="Phobius"/>
    </source>
</evidence>
<sequence length="101" mass="11193">MQELLAGPFGTLIFFVPVIILFYFMLIRPQQQRMKAHTAMVTGLKRGDTVVLSNGMIGKITRVENDEVMVEIATSVNVRVIKGMISEVRNRTAIAANDAKA</sequence>
<evidence type="ECO:0000256" key="6">
    <source>
        <dbReference type="ARBA" id="ARBA00022448"/>
    </source>
</evidence>
<dbReference type="SMART" id="SM01323">
    <property type="entry name" value="YajC"/>
    <property type="match status" value="1"/>
</dbReference>
<comment type="similarity">
    <text evidence="3">Belongs to the YajC family.</text>
</comment>
<evidence type="ECO:0000256" key="9">
    <source>
        <dbReference type="ARBA" id="ARBA00022927"/>
    </source>
</evidence>
<organism evidence="14 15">
    <name type="scientific">Brevundimonas lenta</name>
    <dbReference type="NCBI Taxonomy" id="424796"/>
    <lineage>
        <taxon>Bacteria</taxon>
        <taxon>Pseudomonadati</taxon>
        <taxon>Pseudomonadota</taxon>
        <taxon>Alphaproteobacteria</taxon>
        <taxon>Caulobacterales</taxon>
        <taxon>Caulobacteraceae</taxon>
        <taxon>Brevundimonas</taxon>
    </lineage>
</organism>
<evidence type="ECO:0000256" key="7">
    <source>
        <dbReference type="ARBA" id="ARBA00022475"/>
    </source>
</evidence>
<dbReference type="GO" id="GO:0015031">
    <property type="term" value="P:protein transport"/>
    <property type="evidence" value="ECO:0007669"/>
    <property type="project" value="UniProtKB-KW"/>
</dbReference>
<evidence type="ECO:0000256" key="5">
    <source>
        <dbReference type="ARBA" id="ARBA00014962"/>
    </source>
</evidence>
<dbReference type="PRINTS" id="PR01853">
    <property type="entry name" value="YAJCTRNLCASE"/>
</dbReference>
<protein>
    <recommendedName>
        <fullName evidence="5">Sec translocon accessory complex subunit YajC</fullName>
    </recommendedName>
</protein>
<evidence type="ECO:0000256" key="1">
    <source>
        <dbReference type="ARBA" id="ARBA00002061"/>
    </source>
</evidence>
<evidence type="ECO:0000256" key="3">
    <source>
        <dbReference type="ARBA" id="ARBA00006742"/>
    </source>
</evidence>
<evidence type="ECO:0000256" key="10">
    <source>
        <dbReference type="ARBA" id="ARBA00022989"/>
    </source>
</evidence>